<dbReference type="Proteomes" id="UP001165393">
    <property type="component" value="Unassembled WGS sequence"/>
</dbReference>
<evidence type="ECO:0000313" key="2">
    <source>
        <dbReference type="EMBL" id="MCM2679999.1"/>
    </source>
</evidence>
<keyword evidence="1" id="KW-1133">Transmembrane helix</keyword>
<feature type="transmembrane region" description="Helical" evidence="1">
    <location>
        <begin position="91"/>
        <end position="111"/>
    </location>
</feature>
<dbReference type="InterPro" id="IPR021306">
    <property type="entry name" value="DUF2878"/>
</dbReference>
<keyword evidence="1" id="KW-0472">Membrane</keyword>
<organism evidence="2 3">
    <name type="scientific">Echinimonas agarilytica</name>
    <dbReference type="NCBI Taxonomy" id="1215918"/>
    <lineage>
        <taxon>Bacteria</taxon>
        <taxon>Pseudomonadati</taxon>
        <taxon>Pseudomonadota</taxon>
        <taxon>Gammaproteobacteria</taxon>
        <taxon>Alteromonadales</taxon>
        <taxon>Echinimonadaceae</taxon>
        <taxon>Echinimonas</taxon>
    </lineage>
</organism>
<feature type="transmembrane region" description="Helical" evidence="1">
    <location>
        <begin position="117"/>
        <end position="137"/>
    </location>
</feature>
<name>A0AA41W720_9GAMM</name>
<proteinExistence type="predicted"/>
<feature type="transmembrane region" description="Helical" evidence="1">
    <location>
        <begin position="63"/>
        <end position="84"/>
    </location>
</feature>
<dbReference type="EMBL" id="JAMQGP010000003">
    <property type="protein sequence ID" value="MCM2679999.1"/>
    <property type="molecule type" value="Genomic_DNA"/>
</dbReference>
<comment type="caution">
    <text evidence="2">The sequence shown here is derived from an EMBL/GenBank/DDBJ whole genome shotgun (WGS) entry which is preliminary data.</text>
</comment>
<dbReference type="Pfam" id="PF11086">
    <property type="entry name" value="DUF2878"/>
    <property type="match status" value="1"/>
</dbReference>
<evidence type="ECO:0000256" key="1">
    <source>
        <dbReference type="SAM" id="Phobius"/>
    </source>
</evidence>
<feature type="transmembrane region" description="Helical" evidence="1">
    <location>
        <begin position="30"/>
        <end position="51"/>
    </location>
</feature>
<dbReference type="AlphaFoldDB" id="A0AA41W720"/>
<gene>
    <name evidence="2" type="ORF">NAF29_10010</name>
</gene>
<evidence type="ECO:0000313" key="3">
    <source>
        <dbReference type="Proteomes" id="UP001165393"/>
    </source>
</evidence>
<keyword evidence="3" id="KW-1185">Reference proteome</keyword>
<keyword evidence="1" id="KW-0812">Transmembrane</keyword>
<feature type="transmembrane region" description="Helical" evidence="1">
    <location>
        <begin position="6"/>
        <end position="23"/>
    </location>
</feature>
<reference evidence="2 3" key="1">
    <citation type="journal article" date="2013" name="Antonie Van Leeuwenhoek">
        <title>Echinimonas agarilytica gen. nov., sp. nov., a new gammaproteobacterium isolated from the sea urchin Strongylocentrotus intermedius.</title>
        <authorList>
            <person name="Nedashkovskaya O.I."/>
            <person name="Stenkova A.M."/>
            <person name="Zhukova N.V."/>
            <person name="Van Trappen S."/>
            <person name="Lee J.S."/>
            <person name="Kim S.B."/>
        </authorList>
    </citation>
    <scope>NUCLEOTIDE SEQUENCE [LARGE SCALE GENOMIC DNA]</scope>
    <source>
        <strain evidence="2 3">KMM 6351</strain>
    </source>
</reference>
<accession>A0AA41W720</accession>
<protein>
    <submittedName>
        <fullName evidence="2">DUF2878 domain-containing protein</fullName>
    </submittedName>
</protein>
<sequence>MMGDLAVPWVIAWFIGHWSLSPTPKADRNLMVIFLAIGLVSELIHFHSGVLQLPNHSGPLPPLWLLCLWPLFATMLLHSLRWLLAKPYLGAVLAAAGGWISYRAGAVIAGGELVFPLSLMIAFEWAVIFVVACRYLVPLALPRVSR</sequence>